<feature type="region of interest" description="Disordered" evidence="3">
    <location>
        <begin position="100"/>
        <end position="237"/>
    </location>
</feature>
<keyword evidence="6" id="KW-1185">Reference proteome</keyword>
<dbReference type="Ensembl" id="ENSCSAT00000005126.1">
    <property type="protein sequence ID" value="ENSCSAP00000003360.1"/>
    <property type="gene ID" value="ENSCSAG00000007090.1"/>
</dbReference>
<feature type="domain" description="Homeobox" evidence="4">
    <location>
        <begin position="270"/>
        <end position="362"/>
    </location>
</feature>
<dbReference type="PANTHER" id="PTHR47060:SF1">
    <property type="entry name" value="HOMEOBOX PROTEIN NOBOX"/>
    <property type="match status" value="1"/>
</dbReference>
<keyword evidence="1 2" id="KW-0371">Homeobox</keyword>
<dbReference type="PROSITE" id="PS50071">
    <property type="entry name" value="HOMEOBOX_2"/>
    <property type="match status" value="1"/>
</dbReference>
<dbReference type="GO" id="GO:0000978">
    <property type="term" value="F:RNA polymerase II cis-regulatory region sequence-specific DNA binding"/>
    <property type="evidence" value="ECO:0007669"/>
    <property type="project" value="TreeGrafter"/>
</dbReference>
<dbReference type="GO" id="GO:0000981">
    <property type="term" value="F:DNA-binding transcription factor activity, RNA polymerase II-specific"/>
    <property type="evidence" value="ECO:0007669"/>
    <property type="project" value="TreeGrafter"/>
</dbReference>
<reference evidence="5" key="3">
    <citation type="submission" date="2025-09" db="UniProtKB">
        <authorList>
            <consortium name="Ensembl"/>
        </authorList>
    </citation>
    <scope>IDENTIFICATION</scope>
</reference>
<accession>A0A0D9R421</accession>
<dbReference type="InterPro" id="IPR042988">
    <property type="entry name" value="NOBOX"/>
</dbReference>
<dbReference type="OMA" id="WIGGGPT"/>
<dbReference type="Gene3D" id="1.10.10.60">
    <property type="entry name" value="Homeodomain-like"/>
    <property type="match status" value="1"/>
</dbReference>
<evidence type="ECO:0000313" key="6">
    <source>
        <dbReference type="Proteomes" id="UP000029965"/>
    </source>
</evidence>
<dbReference type="GeneTree" id="ENSGT00650000093445"/>
<dbReference type="InterPro" id="IPR009057">
    <property type="entry name" value="Homeodomain-like_sf"/>
</dbReference>
<reference evidence="5" key="2">
    <citation type="submission" date="2025-08" db="UniProtKB">
        <authorList>
            <consortium name="Ensembl"/>
        </authorList>
    </citation>
    <scope>IDENTIFICATION</scope>
</reference>
<dbReference type="AlphaFoldDB" id="A0A0D9R421"/>
<feature type="compositionally biased region" description="Polar residues" evidence="3">
    <location>
        <begin position="215"/>
        <end position="228"/>
    </location>
</feature>
<comment type="subcellular location">
    <subcellularLocation>
        <location evidence="1 2">Nucleus</location>
    </subcellularLocation>
</comment>
<dbReference type="PANTHER" id="PTHR47060">
    <property type="entry name" value="HOMEOBOX PROTEIN NOBOX"/>
    <property type="match status" value="1"/>
</dbReference>
<evidence type="ECO:0000256" key="1">
    <source>
        <dbReference type="PROSITE-ProRule" id="PRU00108"/>
    </source>
</evidence>
<organism evidence="5 6">
    <name type="scientific">Chlorocebus sabaeus</name>
    <name type="common">Green monkey</name>
    <name type="synonym">Simia sabaea</name>
    <dbReference type="NCBI Taxonomy" id="60711"/>
    <lineage>
        <taxon>Eukaryota</taxon>
        <taxon>Metazoa</taxon>
        <taxon>Chordata</taxon>
        <taxon>Craniata</taxon>
        <taxon>Vertebrata</taxon>
        <taxon>Euteleostomi</taxon>
        <taxon>Mammalia</taxon>
        <taxon>Eutheria</taxon>
        <taxon>Euarchontoglires</taxon>
        <taxon>Primates</taxon>
        <taxon>Haplorrhini</taxon>
        <taxon>Catarrhini</taxon>
        <taxon>Cercopithecidae</taxon>
        <taxon>Cercopithecinae</taxon>
        <taxon>Chlorocebus</taxon>
    </lineage>
</organism>
<evidence type="ECO:0000256" key="2">
    <source>
        <dbReference type="RuleBase" id="RU000682"/>
    </source>
</evidence>
<feature type="compositionally biased region" description="Basic and acidic residues" evidence="3">
    <location>
        <begin position="679"/>
        <end position="691"/>
    </location>
</feature>
<feature type="region of interest" description="Disordered" evidence="3">
    <location>
        <begin position="394"/>
        <end position="445"/>
    </location>
</feature>
<feature type="compositionally biased region" description="Pro residues" evidence="3">
    <location>
        <begin position="395"/>
        <end position="405"/>
    </location>
</feature>
<sequence>TALLLTLTSPDLEGTWDTRDKDGFEAQERPPPTVPEFPLCALHPIYGVCGSFSSFVIIWCSPCALETLNHPQHDPLEIPEQSLKLIPLVSGKKIFERSQEAAEKPLAARPREEELLRGSAPHAQDTQSEEPPPSCTISGEKKPPAVSGEATGADAGRPCPPPRSRALHKDRTVARSRPQAQGEDCSLPVGEVKTGKRSYSPAPGKQKKPNATGLAPTSSPGAPNSARATHNPVPCGSGRGPCHLANLLSTLAQSNQNRDQKQGPPEVTCQLKKKTRTLYRSDQLEELERIFQEDHYPDSDKRREIAQTVGVTPQRIMVKGPGSLVAGWIGGGPTTETLELQSDCLVAAWVWFQNRRAKWRKMEKLNGKENKDNAAAPGPASSQCSSAAELLPAVPMEPKPDPFPQESPLDTFPEPPMLLTSDQTLAPSQRSEGAQRVVTPPLFSPPPVRRADLPFPLGPVHTPQLMPLLMDIAGSNSSHKDGPCGSWGTSITLPPPCSYLEELEPQDYQQSNQPGPFQFSQAPQPPLFQSPQPKFPFLPTFPFSMPSSLTLPPPEDSLFTFPCGPSGGTSQGYCPGASSGQILMQPPAGNMGTASWSDPCLPELPFPGPFCPQAPGHPPGEDGYFSDLFPTPCTQALGRQPSSALSWLPEGARPETGLFLSKAKEEPPAASLDQPLALEEARGDDKNSHVP</sequence>
<evidence type="ECO:0000313" key="5">
    <source>
        <dbReference type="Ensembl" id="ENSCSAP00000003360.1"/>
    </source>
</evidence>
<name>A0A0D9R421_CHLSB</name>
<dbReference type="eggNOG" id="KOG0490">
    <property type="taxonomic scope" value="Eukaryota"/>
</dbReference>
<keyword evidence="1 2" id="KW-0238">DNA-binding</keyword>
<keyword evidence="1 2" id="KW-0539">Nucleus</keyword>
<feature type="DNA-binding region" description="Homeobox" evidence="1">
    <location>
        <begin position="272"/>
        <end position="363"/>
    </location>
</feature>
<dbReference type="SUPFAM" id="SSF46689">
    <property type="entry name" value="Homeodomain-like"/>
    <property type="match status" value="1"/>
</dbReference>
<protein>
    <submittedName>
        <fullName evidence="5">NOBOX oosis homeobox</fullName>
    </submittedName>
</protein>
<dbReference type="EMBL" id="AQIB01133947">
    <property type="status" value="NOT_ANNOTATED_CDS"/>
    <property type="molecule type" value="Genomic_DNA"/>
</dbReference>
<gene>
    <name evidence="5" type="primary">NOBOX</name>
</gene>
<evidence type="ECO:0000259" key="4">
    <source>
        <dbReference type="PROSITE" id="PS50071"/>
    </source>
</evidence>
<dbReference type="InterPro" id="IPR001356">
    <property type="entry name" value="HD"/>
</dbReference>
<dbReference type="Proteomes" id="UP000029965">
    <property type="component" value="Chromosome 21"/>
</dbReference>
<dbReference type="SMART" id="SM00389">
    <property type="entry name" value="HOX"/>
    <property type="match status" value="1"/>
</dbReference>
<dbReference type="GO" id="GO:0005634">
    <property type="term" value="C:nucleus"/>
    <property type="evidence" value="ECO:0007669"/>
    <property type="project" value="UniProtKB-SubCell"/>
</dbReference>
<feature type="compositionally biased region" description="Polar residues" evidence="3">
    <location>
        <begin position="420"/>
        <end position="432"/>
    </location>
</feature>
<dbReference type="Pfam" id="PF00046">
    <property type="entry name" value="Homeodomain"/>
    <property type="match status" value="1"/>
</dbReference>
<dbReference type="CDD" id="cd00086">
    <property type="entry name" value="homeodomain"/>
    <property type="match status" value="1"/>
</dbReference>
<reference evidence="5 6" key="1">
    <citation type="submission" date="2014-03" db="EMBL/GenBank/DDBJ databases">
        <authorList>
            <person name="Warren W."/>
            <person name="Wilson R.K."/>
        </authorList>
    </citation>
    <scope>NUCLEOTIDE SEQUENCE</scope>
</reference>
<feature type="region of interest" description="Disordered" evidence="3">
    <location>
        <begin position="657"/>
        <end position="691"/>
    </location>
</feature>
<dbReference type="STRING" id="60711.ENSCSAP00000003360"/>
<evidence type="ECO:0000256" key="3">
    <source>
        <dbReference type="SAM" id="MobiDB-lite"/>
    </source>
</evidence>
<proteinExistence type="predicted"/>